<keyword evidence="3" id="KW-1185">Reference proteome</keyword>
<gene>
    <name evidence="2" type="ORF">KR093_008923</name>
</gene>
<organism evidence="2 3">
    <name type="scientific">Drosophila rubida</name>
    <dbReference type="NCBI Taxonomy" id="30044"/>
    <lineage>
        <taxon>Eukaryota</taxon>
        <taxon>Metazoa</taxon>
        <taxon>Ecdysozoa</taxon>
        <taxon>Arthropoda</taxon>
        <taxon>Hexapoda</taxon>
        <taxon>Insecta</taxon>
        <taxon>Pterygota</taxon>
        <taxon>Neoptera</taxon>
        <taxon>Endopterygota</taxon>
        <taxon>Diptera</taxon>
        <taxon>Brachycera</taxon>
        <taxon>Muscomorpha</taxon>
        <taxon>Ephydroidea</taxon>
        <taxon>Drosophilidae</taxon>
        <taxon>Drosophila</taxon>
    </lineage>
</organism>
<protein>
    <submittedName>
        <fullName evidence="2">Uncharacterized protein</fullName>
    </submittedName>
</protein>
<dbReference type="Proteomes" id="UP001200034">
    <property type="component" value="Unassembled WGS sequence"/>
</dbReference>
<feature type="region of interest" description="Disordered" evidence="1">
    <location>
        <begin position="1"/>
        <end position="23"/>
    </location>
</feature>
<comment type="caution">
    <text evidence="2">The sequence shown here is derived from an EMBL/GenBank/DDBJ whole genome shotgun (WGS) entry which is preliminary data.</text>
</comment>
<feature type="region of interest" description="Disordered" evidence="1">
    <location>
        <begin position="45"/>
        <end position="69"/>
    </location>
</feature>
<name>A0AAD4KB77_9MUSC</name>
<dbReference type="AlphaFoldDB" id="A0AAD4KB77"/>
<sequence length="69" mass="7427">LKYDPPFSKKPIPKGYGGAATAPNHHSVEEVSLDGSSKLVYANQAGFRDKNLHGRRYTTGGEDDQSHAG</sequence>
<feature type="non-terminal residue" evidence="2">
    <location>
        <position position="1"/>
    </location>
</feature>
<accession>A0AAD4KB77</accession>
<evidence type="ECO:0000256" key="1">
    <source>
        <dbReference type="SAM" id="MobiDB-lite"/>
    </source>
</evidence>
<proteinExistence type="predicted"/>
<dbReference type="EMBL" id="JAJJHW010000095">
    <property type="protein sequence ID" value="KAH8387694.1"/>
    <property type="molecule type" value="Genomic_DNA"/>
</dbReference>
<evidence type="ECO:0000313" key="3">
    <source>
        <dbReference type="Proteomes" id="UP001200034"/>
    </source>
</evidence>
<evidence type="ECO:0000313" key="2">
    <source>
        <dbReference type="EMBL" id="KAH8387694.1"/>
    </source>
</evidence>
<reference evidence="2" key="1">
    <citation type="journal article" date="2021" name="Mol. Ecol. Resour.">
        <title>Phylogenomic analyses of the genus Drosophila reveals genomic signals of climate adaptation.</title>
        <authorList>
            <person name="Li F."/>
            <person name="Rane R.V."/>
            <person name="Luria V."/>
            <person name="Xiong Z."/>
            <person name="Chen J."/>
            <person name="Li Z."/>
            <person name="Catullo R.A."/>
            <person name="Griffin P.C."/>
            <person name="Schiffer M."/>
            <person name="Pearce S."/>
            <person name="Lee S.F."/>
            <person name="McElroy K."/>
            <person name="Stocker A."/>
            <person name="Shirriffs J."/>
            <person name="Cockerell F."/>
            <person name="Coppin C."/>
            <person name="Sgro C.M."/>
            <person name="Karger A."/>
            <person name="Cain J.W."/>
            <person name="Weber J.A."/>
            <person name="Santpere G."/>
            <person name="Kirschner M.W."/>
            <person name="Hoffmann A.A."/>
            <person name="Oakeshott J.G."/>
            <person name="Zhang G."/>
        </authorList>
    </citation>
    <scope>NUCLEOTIDE SEQUENCE</scope>
    <source>
        <strain evidence="2">BGI-SZ-2011g</strain>
    </source>
</reference>